<evidence type="ECO:0000313" key="1">
    <source>
        <dbReference type="EMBL" id="BFO70745.1"/>
    </source>
</evidence>
<reference evidence="1" key="1">
    <citation type="submission" date="2024-07" db="EMBL/GenBank/DDBJ databases">
        <title>Complete genome sequence of Prevotella sp. YM-2024 GTC17253.</title>
        <authorList>
            <person name="Hayashi M."/>
            <person name="Muto Y."/>
            <person name="Tanaka K."/>
            <person name="Niwa H."/>
        </authorList>
    </citation>
    <scope>NUCLEOTIDE SEQUENCE</scope>
    <source>
        <strain evidence="1">GTC17253</strain>
    </source>
</reference>
<name>A0AB33IRN2_9BACT</name>
<dbReference type="EMBL" id="AP035785">
    <property type="protein sequence ID" value="BFO70745.1"/>
    <property type="molecule type" value="Genomic_DNA"/>
</dbReference>
<sequence>MENLLDGDVNVNIEHKEGRMYFNLWKTHKWGEYTLYYFPVKFMEKLRPPFRRLCISFLHQLMEGNGIESILHADDTDMILTCLQDSEMNGYEKEERKETDRFLRSFQEGKAHRLLQRVEGKSYHRNIVRALQRYVPQNEDERLLLDSMKEGCEFLFPRKALMDYEYDPFYEEEPEFLPMPLQSQVRVVYDTDDIISEALVNDYNYNEPYSYSIIPTETLALSPDTEKPFTMDDDYPERFFQWADSFIDITANN</sequence>
<evidence type="ECO:0008006" key="2">
    <source>
        <dbReference type="Google" id="ProtNLM"/>
    </source>
</evidence>
<protein>
    <recommendedName>
        <fullName evidence="2">Reverse transcriptase domain-containing protein</fullName>
    </recommendedName>
</protein>
<proteinExistence type="predicted"/>
<accession>A0AB33IRN2</accession>
<dbReference type="AlphaFoldDB" id="A0AB33IRN2"/>
<organism evidence="1">
    <name type="scientific">Prevotella sp. GTC17253</name>
    <dbReference type="NCBI Taxonomy" id="3236793"/>
    <lineage>
        <taxon>Bacteria</taxon>
        <taxon>Pseudomonadati</taxon>
        <taxon>Bacteroidota</taxon>
        <taxon>Bacteroidia</taxon>
        <taxon>Bacteroidales</taxon>
        <taxon>Prevotellaceae</taxon>
        <taxon>Prevotella</taxon>
    </lineage>
</organism>
<gene>
    <name evidence="1" type="ORF">GTC17253_07110</name>
</gene>